<feature type="signal peptide" evidence="1">
    <location>
        <begin position="1"/>
        <end position="26"/>
    </location>
</feature>
<gene>
    <name evidence="2" type="ORF">JKP88DRAFT_79394</name>
</gene>
<feature type="chain" id="PRO_5032790974" evidence="1">
    <location>
        <begin position="27"/>
        <end position="464"/>
    </location>
</feature>
<organism evidence="2 3">
    <name type="scientific">Tribonema minus</name>
    <dbReference type="NCBI Taxonomy" id="303371"/>
    <lineage>
        <taxon>Eukaryota</taxon>
        <taxon>Sar</taxon>
        <taxon>Stramenopiles</taxon>
        <taxon>Ochrophyta</taxon>
        <taxon>PX clade</taxon>
        <taxon>Xanthophyceae</taxon>
        <taxon>Tribonematales</taxon>
        <taxon>Tribonemataceae</taxon>
        <taxon>Tribonema</taxon>
    </lineage>
</organism>
<dbReference type="AlphaFoldDB" id="A0A835YWU1"/>
<evidence type="ECO:0000313" key="3">
    <source>
        <dbReference type="Proteomes" id="UP000664859"/>
    </source>
</evidence>
<proteinExistence type="predicted"/>
<keyword evidence="1" id="KW-0732">Signal</keyword>
<sequence length="464" mass="52781">MVFSGRPLSTVAVCLAALLVIRSSCAAPLDAAVITEVDSYQGLLDVAGTVDDTDTGKRFEREVMMLLYEGGKCTADFKKHGLDEYGRLQPEDVALVAADVNKVDQVFLEKFGIVDDGDDMPCPTAVVIRQRSPLQNPTFEVVGSDPDDPFAIADGVLKSQEVHIGSVNDYDFPIKVMFVWRDGKERPHLRRLEPGRESWMKTYRSTELVARALDDGRELQRMRVRWHGLFTVAHRNCNIENCGIVERKEVELDEEEIRAREQNEKFRVRNNVQQPVGLPRFTDVGFKKIRVPDDVWDMLVTYYRQNKQNPKIERWGKGNVYTNNLEAPSYMVNLPETGPLKPAIFNGLRPILEEWSGVELVSTSCYGIRAYTRGSWLANHVDTRATHTISAIINVDQEVNKDWPLNIFDHAGNDHNITMAPRDMVLYESATCVHGRPSTFDGQFYANMFIHYKPTDPSKWIQER</sequence>
<dbReference type="OrthoDB" id="194358at2759"/>
<evidence type="ECO:0000256" key="1">
    <source>
        <dbReference type="SAM" id="SignalP"/>
    </source>
</evidence>
<evidence type="ECO:0000313" key="2">
    <source>
        <dbReference type="EMBL" id="KAG5178579.1"/>
    </source>
</evidence>
<reference evidence="2" key="1">
    <citation type="submission" date="2021-02" db="EMBL/GenBank/DDBJ databases">
        <title>First Annotated Genome of the Yellow-green Alga Tribonema minus.</title>
        <authorList>
            <person name="Mahan K.M."/>
        </authorList>
    </citation>
    <scope>NUCLEOTIDE SEQUENCE</scope>
    <source>
        <strain evidence="2">UTEX B ZZ1240</strain>
    </source>
</reference>
<accession>A0A835YWU1</accession>
<dbReference type="Proteomes" id="UP000664859">
    <property type="component" value="Unassembled WGS sequence"/>
</dbReference>
<dbReference type="EMBL" id="JAFCMP010000514">
    <property type="protein sequence ID" value="KAG5178579.1"/>
    <property type="molecule type" value="Genomic_DNA"/>
</dbReference>
<comment type="caution">
    <text evidence="2">The sequence shown here is derived from an EMBL/GenBank/DDBJ whole genome shotgun (WGS) entry which is preliminary data.</text>
</comment>
<keyword evidence="3" id="KW-1185">Reference proteome</keyword>
<name>A0A835YWU1_9STRA</name>
<protein>
    <submittedName>
        <fullName evidence="2">Uncharacterized protein</fullName>
    </submittedName>
</protein>